<keyword evidence="5 6" id="KW-0472">Membrane</keyword>
<dbReference type="AlphaFoldDB" id="A0A6F8ZED9"/>
<dbReference type="GO" id="GO:0005886">
    <property type="term" value="C:plasma membrane"/>
    <property type="evidence" value="ECO:0007669"/>
    <property type="project" value="UniProtKB-SubCell"/>
</dbReference>
<evidence type="ECO:0000256" key="5">
    <source>
        <dbReference type="ARBA" id="ARBA00023136"/>
    </source>
</evidence>
<feature type="transmembrane region" description="Helical" evidence="6">
    <location>
        <begin position="103"/>
        <end position="118"/>
    </location>
</feature>
<keyword evidence="6" id="KW-1003">Cell membrane</keyword>
<evidence type="ECO:0000256" key="4">
    <source>
        <dbReference type="ARBA" id="ARBA00022989"/>
    </source>
</evidence>
<feature type="transmembrane region" description="Helical" evidence="6">
    <location>
        <begin position="12"/>
        <end position="43"/>
    </location>
</feature>
<keyword evidence="3 6" id="KW-0812">Transmembrane</keyword>
<dbReference type="PANTHER" id="PTHR43701:SF2">
    <property type="entry name" value="MEMBRANE TRANSPORTER PROTEIN YJNA-RELATED"/>
    <property type="match status" value="1"/>
</dbReference>
<dbReference type="EMBL" id="LR778114">
    <property type="protein sequence ID" value="CAB1128291.1"/>
    <property type="molecule type" value="Genomic_DNA"/>
</dbReference>
<feature type="transmembrane region" description="Helical" evidence="6">
    <location>
        <begin position="207"/>
        <end position="227"/>
    </location>
</feature>
<name>A0A6F8ZED9_9FIRM</name>
<reference evidence="7 8" key="1">
    <citation type="submission" date="2020-02" db="EMBL/GenBank/DDBJ databases">
        <authorList>
            <person name="Hogendoorn C."/>
        </authorList>
    </citation>
    <scope>NUCLEOTIDE SEQUENCE [LARGE SCALE GENOMIC DNA]</scope>
    <source>
        <strain evidence="7">R501</strain>
    </source>
</reference>
<dbReference type="InterPro" id="IPR002781">
    <property type="entry name" value="TM_pro_TauE-like"/>
</dbReference>
<gene>
    <name evidence="7" type="ORF">R50_0785</name>
</gene>
<feature type="transmembrane region" description="Helical" evidence="6">
    <location>
        <begin position="80"/>
        <end position="97"/>
    </location>
</feature>
<dbReference type="KEGG" id="hfv:R50_0785"/>
<evidence type="ECO:0000256" key="2">
    <source>
        <dbReference type="ARBA" id="ARBA00009142"/>
    </source>
</evidence>
<feature type="transmembrane region" description="Helical" evidence="6">
    <location>
        <begin position="178"/>
        <end position="195"/>
    </location>
</feature>
<evidence type="ECO:0000313" key="8">
    <source>
        <dbReference type="Proteomes" id="UP000503399"/>
    </source>
</evidence>
<organism evidence="7 8">
    <name type="scientific">Candidatus Hydrogenisulfobacillus filiaventi</name>
    <dbReference type="NCBI Taxonomy" id="2707344"/>
    <lineage>
        <taxon>Bacteria</taxon>
        <taxon>Bacillati</taxon>
        <taxon>Bacillota</taxon>
        <taxon>Clostridia</taxon>
        <taxon>Eubacteriales</taxon>
        <taxon>Clostridiales Family XVII. Incertae Sedis</taxon>
        <taxon>Candidatus Hydrogenisulfobacillus</taxon>
    </lineage>
</organism>
<accession>A0A6F8ZED9</accession>
<dbReference type="Pfam" id="PF01925">
    <property type="entry name" value="TauE"/>
    <property type="match status" value="1"/>
</dbReference>
<dbReference type="PANTHER" id="PTHR43701">
    <property type="entry name" value="MEMBRANE TRANSPORTER PROTEIN MJ0441-RELATED"/>
    <property type="match status" value="1"/>
</dbReference>
<evidence type="ECO:0000313" key="7">
    <source>
        <dbReference type="EMBL" id="CAB1128291.1"/>
    </source>
</evidence>
<dbReference type="InterPro" id="IPR051598">
    <property type="entry name" value="TSUP/Inactive_protease-like"/>
</dbReference>
<dbReference type="Proteomes" id="UP000503399">
    <property type="component" value="Chromosome"/>
</dbReference>
<keyword evidence="4 6" id="KW-1133">Transmembrane helix</keyword>
<evidence type="ECO:0000256" key="1">
    <source>
        <dbReference type="ARBA" id="ARBA00004141"/>
    </source>
</evidence>
<feature type="transmembrane region" description="Helical" evidence="6">
    <location>
        <begin position="49"/>
        <end position="68"/>
    </location>
</feature>
<evidence type="ECO:0000256" key="3">
    <source>
        <dbReference type="ARBA" id="ARBA00022692"/>
    </source>
</evidence>
<sequence>MCTGVAAMQWLAAGLIFLVSGFFAMLGMGGGMLHVPILIWLGYDLKQQAQPIGILLNGLTGLVALVTYARHRLVDWKGGLPMAGAALVLAPAGALTARLLPDRWLVGLFAGVVLAAAIRTLRSAADPDPDHRPPLGRRLLLGSLGAGLAAFLGGMLGLGGGTFVSPLLMWMGYPTKEAVATTAYIVTFSSFSGFVGRMGYLSASWSLVLLLALAAVAAAAAGSHLMATRAKPHWVKVAYSMLLMGVGVKLLW</sequence>
<evidence type="ECO:0000256" key="6">
    <source>
        <dbReference type="RuleBase" id="RU363041"/>
    </source>
</evidence>
<comment type="similarity">
    <text evidence="2 6">Belongs to the 4-toluene sulfonate uptake permease (TSUP) (TC 2.A.102) family.</text>
</comment>
<comment type="subcellular location">
    <subcellularLocation>
        <location evidence="6">Cell membrane</location>
        <topology evidence="6">Multi-pass membrane protein</topology>
    </subcellularLocation>
    <subcellularLocation>
        <location evidence="1">Membrane</location>
        <topology evidence="1">Multi-pass membrane protein</topology>
    </subcellularLocation>
</comment>
<keyword evidence="8" id="KW-1185">Reference proteome</keyword>
<feature type="transmembrane region" description="Helical" evidence="6">
    <location>
        <begin position="139"/>
        <end position="158"/>
    </location>
</feature>
<proteinExistence type="inferred from homology"/>
<protein>
    <recommendedName>
        <fullName evidence="6">Probable membrane transporter protein</fullName>
    </recommendedName>
</protein>